<feature type="region of interest" description="Disordered" evidence="6">
    <location>
        <begin position="136"/>
        <end position="157"/>
    </location>
</feature>
<evidence type="ECO:0000256" key="4">
    <source>
        <dbReference type="ARBA" id="ARBA00023242"/>
    </source>
</evidence>
<reference evidence="7" key="1">
    <citation type="submission" date="2020-05" db="EMBL/GenBank/DDBJ databases">
        <title>Phylogenomic resolution of chytrid fungi.</title>
        <authorList>
            <person name="Stajich J.E."/>
            <person name="Amses K."/>
            <person name="Simmons R."/>
            <person name="Seto K."/>
            <person name="Myers J."/>
            <person name="Bonds A."/>
            <person name="Quandt C.A."/>
            <person name="Barry K."/>
            <person name="Liu P."/>
            <person name="Grigoriev I."/>
            <person name="Longcore J.E."/>
            <person name="James T.Y."/>
        </authorList>
    </citation>
    <scope>NUCLEOTIDE SEQUENCE</scope>
    <source>
        <strain evidence="7">PLAUS21</strain>
    </source>
</reference>
<dbReference type="GO" id="GO:0042254">
    <property type="term" value="P:ribosome biogenesis"/>
    <property type="evidence" value="ECO:0007669"/>
    <property type="project" value="UniProtKB-KW"/>
</dbReference>
<protein>
    <recommendedName>
        <fullName evidence="5">Ribosome biogenesis regulatory protein</fullName>
    </recommendedName>
</protein>
<evidence type="ECO:0000256" key="2">
    <source>
        <dbReference type="ARBA" id="ARBA00010077"/>
    </source>
</evidence>
<proteinExistence type="inferred from homology"/>
<dbReference type="EMBL" id="JADGKB010000114">
    <property type="protein sequence ID" value="KAJ3253286.1"/>
    <property type="molecule type" value="Genomic_DNA"/>
</dbReference>
<evidence type="ECO:0000313" key="7">
    <source>
        <dbReference type="EMBL" id="KAJ3253286.1"/>
    </source>
</evidence>
<name>A0AAD5Y1A4_9FUNG</name>
<comment type="subcellular location">
    <subcellularLocation>
        <location evidence="1 5">Nucleus</location>
    </subcellularLocation>
</comment>
<keyword evidence="4 5" id="KW-0539">Nucleus</keyword>
<evidence type="ECO:0000256" key="5">
    <source>
        <dbReference type="RuleBase" id="RU364132"/>
    </source>
</evidence>
<dbReference type="GO" id="GO:0005634">
    <property type="term" value="C:nucleus"/>
    <property type="evidence" value="ECO:0007669"/>
    <property type="project" value="UniProtKB-SubCell"/>
</dbReference>
<comment type="caution">
    <text evidence="7">The sequence shown here is derived from an EMBL/GenBank/DDBJ whole genome shotgun (WGS) entry which is preliminary data.</text>
</comment>
<keyword evidence="8" id="KW-1185">Reference proteome</keyword>
<sequence>MDDLEADARDGIQILINAIFECPTVSNEDGVFATLPRSVKNQVPRAKPIPKQKAMTRWEKFAAAKGIKKVKKKRVEFDENTGEYRPTFGYKNQGKSGKDLSDWIKEVPDDAGNSLVTVDPNADLYQVEREEKKNRVAKNQMQQRRNQEEAYAQQKGMDHKAFKKQMLYKQIVDANVSTASMGKFDPKLKNDNVKVKGVKRKFESNTAPVEVEKKKNLEIAEKIGKPKKEEINVRQAVNIHSSKRRK</sequence>
<dbReference type="Proteomes" id="UP001210925">
    <property type="component" value="Unassembled WGS sequence"/>
</dbReference>
<evidence type="ECO:0000256" key="6">
    <source>
        <dbReference type="SAM" id="MobiDB-lite"/>
    </source>
</evidence>
<accession>A0AAD5Y1A4</accession>
<dbReference type="InterPro" id="IPR007023">
    <property type="entry name" value="Ribosom_reg"/>
</dbReference>
<organism evidence="7 8">
    <name type="scientific">Boothiomyces macroporosus</name>
    <dbReference type="NCBI Taxonomy" id="261099"/>
    <lineage>
        <taxon>Eukaryota</taxon>
        <taxon>Fungi</taxon>
        <taxon>Fungi incertae sedis</taxon>
        <taxon>Chytridiomycota</taxon>
        <taxon>Chytridiomycota incertae sedis</taxon>
        <taxon>Chytridiomycetes</taxon>
        <taxon>Rhizophydiales</taxon>
        <taxon>Terramycetaceae</taxon>
        <taxon>Boothiomyces</taxon>
    </lineage>
</organism>
<keyword evidence="3 5" id="KW-0690">Ribosome biogenesis</keyword>
<evidence type="ECO:0000256" key="3">
    <source>
        <dbReference type="ARBA" id="ARBA00022517"/>
    </source>
</evidence>
<evidence type="ECO:0000256" key="1">
    <source>
        <dbReference type="ARBA" id="ARBA00004123"/>
    </source>
</evidence>
<dbReference type="AlphaFoldDB" id="A0AAD5Y1A4"/>
<comment type="similarity">
    <text evidence="2 5">Belongs to the RRS1 family.</text>
</comment>
<dbReference type="Pfam" id="PF04939">
    <property type="entry name" value="RRS1"/>
    <property type="match status" value="1"/>
</dbReference>
<evidence type="ECO:0000313" key="8">
    <source>
        <dbReference type="Proteomes" id="UP001210925"/>
    </source>
</evidence>
<gene>
    <name evidence="7" type="ORF">HK103_000780</name>
</gene>
<comment type="function">
    <text evidence="5">Involved in ribosomal large subunit assembly.</text>
</comment>